<feature type="transmembrane region" description="Helical" evidence="1">
    <location>
        <begin position="7"/>
        <end position="27"/>
    </location>
</feature>
<evidence type="ECO:0000256" key="1">
    <source>
        <dbReference type="SAM" id="Phobius"/>
    </source>
</evidence>
<comment type="caution">
    <text evidence="2">The sequence shown here is derived from an EMBL/GenBank/DDBJ whole genome shotgun (WGS) entry which is preliminary data.</text>
</comment>
<dbReference type="EMBL" id="JSAN01000030">
    <property type="protein sequence ID" value="KIC73442.1"/>
    <property type="molecule type" value="Genomic_DNA"/>
</dbReference>
<protein>
    <submittedName>
        <fullName evidence="2">Uncharacterized protein</fullName>
    </submittedName>
</protein>
<keyword evidence="1" id="KW-1133">Transmembrane helix</keyword>
<dbReference type="Proteomes" id="UP000031465">
    <property type="component" value="Unassembled WGS sequence"/>
</dbReference>
<gene>
    <name evidence="2" type="ORF">DB44_BG01320</name>
</gene>
<organism evidence="2 3">
    <name type="scientific">Candidatus Protochlamydia amoebophila</name>
    <dbReference type="NCBI Taxonomy" id="362787"/>
    <lineage>
        <taxon>Bacteria</taxon>
        <taxon>Pseudomonadati</taxon>
        <taxon>Chlamydiota</taxon>
        <taxon>Chlamydiia</taxon>
        <taxon>Parachlamydiales</taxon>
        <taxon>Parachlamydiaceae</taxon>
        <taxon>Candidatus Protochlamydia</taxon>
    </lineage>
</organism>
<proteinExistence type="predicted"/>
<dbReference type="PATRIC" id="fig|362787.3.peg.551"/>
<sequence length="109" mass="12469">MKNKNALLVSCTFITFVAVGNLIRLFWDISLSIGPLELPGWTGAIGFLLFGILAAWSFQELYALKHLIKFLNQQRKQELLQLPELPIEHIQNSIIEDLPHDIQQETNKI</sequence>
<accession>A0A0C1K245</accession>
<keyword evidence="1" id="KW-0472">Membrane</keyword>
<evidence type="ECO:0000313" key="2">
    <source>
        <dbReference type="EMBL" id="KIC73442.1"/>
    </source>
</evidence>
<keyword evidence="1" id="KW-0812">Transmembrane</keyword>
<dbReference type="RefSeq" id="WP_011175049.1">
    <property type="nucleotide sequence ID" value="NZ_JSAN01000030.1"/>
</dbReference>
<name>A0A0C1K245_9BACT</name>
<reference evidence="2 3" key="1">
    <citation type="journal article" date="2014" name="Mol. Biol. Evol.">
        <title>Massive expansion of Ubiquitination-related gene families within the Chlamydiae.</title>
        <authorList>
            <person name="Domman D."/>
            <person name="Collingro A."/>
            <person name="Lagkouvardos I."/>
            <person name="Gehre L."/>
            <person name="Weinmaier T."/>
            <person name="Rattei T."/>
            <person name="Subtil A."/>
            <person name="Horn M."/>
        </authorList>
    </citation>
    <scope>NUCLEOTIDE SEQUENCE [LARGE SCALE GENOMIC DNA]</scope>
    <source>
        <strain evidence="2 3">EI2</strain>
    </source>
</reference>
<feature type="transmembrane region" description="Helical" evidence="1">
    <location>
        <begin position="39"/>
        <end position="58"/>
    </location>
</feature>
<evidence type="ECO:0000313" key="3">
    <source>
        <dbReference type="Proteomes" id="UP000031465"/>
    </source>
</evidence>
<dbReference type="AlphaFoldDB" id="A0A0C1K245"/>